<name>A0ABT0W4U6_9BACI</name>
<dbReference type="PANTHER" id="PTHR35276:SF1">
    <property type="entry name" value="TRNA (MNM(5)S(2)U34)-METHYLTRANSFERASE, CHLOROPLASTIC"/>
    <property type="match status" value="1"/>
</dbReference>
<dbReference type="Gene3D" id="3.40.50.150">
    <property type="entry name" value="Vaccinia Virus protein VP39"/>
    <property type="match status" value="1"/>
</dbReference>
<dbReference type="SUPFAM" id="SSF53335">
    <property type="entry name" value="S-adenosyl-L-methionine-dependent methyltransferases"/>
    <property type="match status" value="1"/>
</dbReference>
<dbReference type="Proteomes" id="UP001523262">
    <property type="component" value="Unassembled WGS sequence"/>
</dbReference>
<organism evidence="1 2">
    <name type="scientific">Neobacillus pocheonensis</name>
    <dbReference type="NCBI Taxonomy" id="363869"/>
    <lineage>
        <taxon>Bacteria</taxon>
        <taxon>Bacillati</taxon>
        <taxon>Bacillota</taxon>
        <taxon>Bacilli</taxon>
        <taxon>Bacillales</taxon>
        <taxon>Bacillaceae</taxon>
        <taxon>Neobacillus</taxon>
    </lineage>
</organism>
<dbReference type="EMBL" id="JAMQCR010000001">
    <property type="protein sequence ID" value="MCM2531361.1"/>
    <property type="molecule type" value="Genomic_DNA"/>
</dbReference>
<gene>
    <name evidence="1" type="ORF">NDK43_01745</name>
</gene>
<accession>A0ABT0W4U6</accession>
<sequence>MKLDRILPFTKRLLEKVVKTGDIAVDATVGNGHDILFLAELVGKDGFVFGFDVQKEAILTSKERLIQHGMLERVSLIHEGHETLFDNIPATYHGKVSGAIFNLGFLPGSDKSIVTKSETTIAAVEQLLEMMAPEGIIVIVIYPGHPDGAIERDALLHYCQQIDQKAADVLQYQFINQKNNPSFIVAIGKR</sequence>
<comment type="caution">
    <text evidence="1">The sequence shown here is derived from an EMBL/GenBank/DDBJ whole genome shotgun (WGS) entry which is preliminary data.</text>
</comment>
<dbReference type="GO" id="GO:0008168">
    <property type="term" value="F:methyltransferase activity"/>
    <property type="evidence" value="ECO:0007669"/>
    <property type="project" value="UniProtKB-KW"/>
</dbReference>
<protein>
    <submittedName>
        <fullName evidence="1">Methyltransferase domain-containing protein</fullName>
    </submittedName>
</protein>
<proteinExistence type="predicted"/>
<evidence type="ECO:0000313" key="1">
    <source>
        <dbReference type="EMBL" id="MCM2531361.1"/>
    </source>
</evidence>
<keyword evidence="1" id="KW-0808">Transferase</keyword>
<dbReference type="Pfam" id="PF06962">
    <property type="entry name" value="rRNA_methylase"/>
    <property type="match status" value="1"/>
</dbReference>
<dbReference type="GO" id="GO:0032259">
    <property type="term" value="P:methylation"/>
    <property type="evidence" value="ECO:0007669"/>
    <property type="project" value="UniProtKB-KW"/>
</dbReference>
<evidence type="ECO:0000313" key="2">
    <source>
        <dbReference type="Proteomes" id="UP001523262"/>
    </source>
</evidence>
<keyword evidence="2" id="KW-1185">Reference proteome</keyword>
<reference evidence="1 2" key="1">
    <citation type="submission" date="2022-06" db="EMBL/GenBank/DDBJ databases">
        <authorList>
            <person name="Jeon C.O."/>
        </authorList>
    </citation>
    <scope>NUCLEOTIDE SEQUENCE [LARGE SCALE GENOMIC DNA]</scope>
    <source>
        <strain evidence="1 2">KCTC 13943</strain>
    </source>
</reference>
<dbReference type="InterPro" id="IPR010719">
    <property type="entry name" value="MnmM_MeTrfase"/>
</dbReference>
<keyword evidence="1" id="KW-0489">Methyltransferase</keyword>
<dbReference type="PANTHER" id="PTHR35276">
    <property type="entry name" value="S-ADENOSYL-L-METHIONINE-DEPENDENT METHYLTRANSFERASES SUPERFAMILY PROTEIN"/>
    <property type="match status" value="1"/>
</dbReference>
<dbReference type="InterPro" id="IPR029063">
    <property type="entry name" value="SAM-dependent_MTases_sf"/>
</dbReference>